<accession>A0A5N7JNR8</accession>
<dbReference type="AlphaFoldDB" id="A0A5N7JNR8"/>
<organism evidence="1 2">
    <name type="scientific">Pseudomonas kitaguniensis</name>
    <dbReference type="NCBI Taxonomy" id="2607908"/>
    <lineage>
        <taxon>Bacteria</taxon>
        <taxon>Pseudomonadati</taxon>
        <taxon>Pseudomonadota</taxon>
        <taxon>Gammaproteobacteria</taxon>
        <taxon>Pseudomonadales</taxon>
        <taxon>Pseudomonadaceae</taxon>
        <taxon>Pseudomonas</taxon>
    </lineage>
</organism>
<dbReference type="EMBL" id="VUBA01000019">
    <property type="protein sequence ID" value="MPQ82923.1"/>
    <property type="molecule type" value="Genomic_DNA"/>
</dbReference>
<comment type="caution">
    <text evidence="1">The sequence shown here is derived from an EMBL/GenBank/DDBJ whole genome shotgun (WGS) entry which is preliminary data.</text>
</comment>
<evidence type="ECO:0000313" key="2">
    <source>
        <dbReference type="Proteomes" id="UP000325438"/>
    </source>
</evidence>
<evidence type="ECO:0000313" key="1">
    <source>
        <dbReference type="EMBL" id="MPQ82923.1"/>
    </source>
</evidence>
<dbReference type="Proteomes" id="UP000325438">
    <property type="component" value="Unassembled WGS sequence"/>
</dbReference>
<dbReference type="RefSeq" id="WP_152748571.1">
    <property type="nucleotide sequence ID" value="NZ_VUBA01000019.1"/>
</dbReference>
<gene>
    <name evidence="1" type="ORF">F0170_02300</name>
</gene>
<proteinExistence type="predicted"/>
<name>A0A5N7JNR8_9PSED</name>
<sequence>MPSRRRLSSVCQSIAHHAASSLSYVHPHLLQALKATGESIATVDLLSATPYPKELLSHPHLPTALSSLRDRFEQILKSEGFLITDLNEAKLFFKPDGQYRDEYCCECHARLSHSSGRKYFAAVNCMGKSIVPQLANI</sequence>
<protein>
    <submittedName>
        <fullName evidence="1">Uncharacterized protein</fullName>
    </submittedName>
</protein>
<reference evidence="1 2" key="1">
    <citation type="submission" date="2019-09" db="EMBL/GenBank/DDBJ databases">
        <title>The draft genomes of Allium pathogen Pseudomonas sp.</title>
        <authorList>
            <person name="Fujikawa T."/>
            <person name="Sawada H."/>
        </authorList>
    </citation>
    <scope>NUCLEOTIDE SEQUENCE [LARGE SCALE GENOMIC DNA]</scope>
    <source>
        <strain evidence="1 2">MAFF 730085</strain>
    </source>
</reference>